<dbReference type="GO" id="GO:0140359">
    <property type="term" value="F:ABC-type transporter activity"/>
    <property type="evidence" value="ECO:0007669"/>
    <property type="project" value="InterPro"/>
</dbReference>
<evidence type="ECO:0000313" key="8">
    <source>
        <dbReference type="EMBL" id="PRY54665.1"/>
    </source>
</evidence>
<evidence type="ECO:0000256" key="3">
    <source>
        <dbReference type="ARBA" id="ARBA00022692"/>
    </source>
</evidence>
<dbReference type="Proteomes" id="UP000238034">
    <property type="component" value="Unassembled WGS sequence"/>
</dbReference>
<evidence type="ECO:0000259" key="7">
    <source>
        <dbReference type="Pfam" id="PF12698"/>
    </source>
</evidence>
<dbReference type="InterPro" id="IPR019860">
    <property type="entry name" value="Motility-assoc_ABC_perm_GldF"/>
</dbReference>
<organism evidence="8 9">
    <name type="scientific">Arcticibacter pallidicorallinus</name>
    <dbReference type="NCBI Taxonomy" id="1259464"/>
    <lineage>
        <taxon>Bacteria</taxon>
        <taxon>Pseudomonadati</taxon>
        <taxon>Bacteroidota</taxon>
        <taxon>Sphingobacteriia</taxon>
        <taxon>Sphingobacteriales</taxon>
        <taxon>Sphingobacteriaceae</taxon>
        <taxon>Arcticibacter</taxon>
    </lineage>
</organism>
<dbReference type="PANTHER" id="PTHR30294:SF29">
    <property type="entry name" value="MULTIDRUG ABC TRANSPORTER PERMEASE YBHS-RELATED"/>
    <property type="match status" value="1"/>
</dbReference>
<evidence type="ECO:0000256" key="2">
    <source>
        <dbReference type="ARBA" id="ARBA00022475"/>
    </source>
</evidence>
<evidence type="ECO:0000256" key="6">
    <source>
        <dbReference type="SAM" id="Phobius"/>
    </source>
</evidence>
<evidence type="ECO:0000256" key="5">
    <source>
        <dbReference type="ARBA" id="ARBA00023136"/>
    </source>
</evidence>
<proteinExistence type="predicted"/>
<accession>A0A2T0U9Q1</accession>
<dbReference type="InterPro" id="IPR013525">
    <property type="entry name" value="ABC2_TM"/>
</dbReference>
<dbReference type="Pfam" id="PF12698">
    <property type="entry name" value="ABC2_membrane_3"/>
    <property type="match status" value="1"/>
</dbReference>
<keyword evidence="9" id="KW-1185">Reference proteome</keyword>
<dbReference type="NCBIfam" id="TIGR03518">
    <property type="entry name" value="ABC_perm_GldF"/>
    <property type="match status" value="1"/>
</dbReference>
<protein>
    <submittedName>
        <fullName evidence="8">ABC-2 type transport system permease protein</fullName>
    </submittedName>
</protein>
<name>A0A2T0U9Q1_9SPHI</name>
<keyword evidence="4 6" id="KW-1133">Transmembrane helix</keyword>
<feature type="transmembrane region" description="Helical" evidence="6">
    <location>
        <begin position="138"/>
        <end position="157"/>
    </location>
</feature>
<feature type="transmembrane region" description="Helical" evidence="6">
    <location>
        <begin position="55"/>
        <end position="73"/>
    </location>
</feature>
<feature type="transmembrane region" description="Helical" evidence="6">
    <location>
        <begin position="164"/>
        <end position="181"/>
    </location>
</feature>
<feature type="transmembrane region" description="Helical" evidence="6">
    <location>
        <begin position="94"/>
        <end position="118"/>
    </location>
</feature>
<comment type="subcellular location">
    <subcellularLocation>
        <location evidence="1">Cell membrane</location>
        <topology evidence="1">Multi-pass membrane protein</topology>
    </subcellularLocation>
</comment>
<feature type="domain" description="ABC-2 type transporter transmembrane" evidence="7">
    <location>
        <begin position="50"/>
        <end position="181"/>
    </location>
</feature>
<keyword evidence="5 6" id="KW-0472">Membrane</keyword>
<evidence type="ECO:0000313" key="9">
    <source>
        <dbReference type="Proteomes" id="UP000238034"/>
    </source>
</evidence>
<sequence>MLAVFIKEFSSFFSSLVAYIAIGVFLVMTGLFLWVFPESSILDNGYATLDSLFAVVPYLFMFLIPAITMRSLAEERKDGTFELLATRPLSDFQIIGGKFVACLSVIVFTLMLTIIYYFTVRTLSVPSGEVDSGAIAGSYIGLVLLGASFISIGIFASSVSKNQIVSFSLAVFLCFFSFSGFDSLSTLISLQAVDAFVSSLGISEHYQSLGRGVIDSRDVLYFLSFSALFLTLTKTVLGGRKW</sequence>
<feature type="transmembrane region" description="Helical" evidence="6">
    <location>
        <begin position="12"/>
        <end position="35"/>
    </location>
</feature>
<dbReference type="AlphaFoldDB" id="A0A2T0U9Q1"/>
<evidence type="ECO:0000256" key="4">
    <source>
        <dbReference type="ARBA" id="ARBA00022989"/>
    </source>
</evidence>
<keyword evidence="3 6" id="KW-0812">Transmembrane</keyword>
<dbReference type="GO" id="GO:0005886">
    <property type="term" value="C:plasma membrane"/>
    <property type="evidence" value="ECO:0007669"/>
    <property type="project" value="UniProtKB-SubCell"/>
</dbReference>
<dbReference type="PANTHER" id="PTHR30294">
    <property type="entry name" value="MEMBRANE COMPONENT OF ABC TRANSPORTER YHHJ-RELATED"/>
    <property type="match status" value="1"/>
</dbReference>
<feature type="transmembrane region" description="Helical" evidence="6">
    <location>
        <begin position="219"/>
        <end position="237"/>
    </location>
</feature>
<dbReference type="EMBL" id="PVTH01000002">
    <property type="protein sequence ID" value="PRY54665.1"/>
    <property type="molecule type" value="Genomic_DNA"/>
</dbReference>
<dbReference type="OrthoDB" id="9794512at2"/>
<comment type="caution">
    <text evidence="8">The sequence shown here is derived from an EMBL/GenBank/DDBJ whole genome shotgun (WGS) entry which is preliminary data.</text>
</comment>
<reference evidence="8 9" key="1">
    <citation type="submission" date="2018-03" db="EMBL/GenBank/DDBJ databases">
        <title>Genomic Encyclopedia of Type Strains, Phase III (KMG-III): the genomes of soil and plant-associated and newly described type strains.</title>
        <authorList>
            <person name="Whitman W."/>
        </authorList>
    </citation>
    <scope>NUCLEOTIDE SEQUENCE [LARGE SCALE GENOMIC DNA]</scope>
    <source>
        <strain evidence="8 9">CGMCC 1.9313</strain>
    </source>
</reference>
<dbReference type="InterPro" id="IPR051449">
    <property type="entry name" value="ABC-2_transporter_component"/>
</dbReference>
<evidence type="ECO:0000256" key="1">
    <source>
        <dbReference type="ARBA" id="ARBA00004651"/>
    </source>
</evidence>
<dbReference type="RefSeq" id="WP_106292047.1">
    <property type="nucleotide sequence ID" value="NZ_PVTH01000002.1"/>
</dbReference>
<gene>
    <name evidence="8" type="ORF">B0I27_102435</name>
</gene>
<keyword evidence="2" id="KW-1003">Cell membrane</keyword>